<evidence type="ECO:0008006" key="4">
    <source>
        <dbReference type="Google" id="ProtNLM"/>
    </source>
</evidence>
<protein>
    <recommendedName>
        <fullName evidence="4">DUF2214 domain-containing protein</fullName>
    </recommendedName>
</protein>
<gene>
    <name evidence="2" type="ORF">OCH7691_03993</name>
</gene>
<dbReference type="EMBL" id="FWFR01000004">
    <property type="protein sequence ID" value="SLN75895.1"/>
    <property type="molecule type" value="Genomic_DNA"/>
</dbReference>
<keyword evidence="1" id="KW-1133">Transmembrane helix</keyword>
<dbReference type="InParanoid" id="A0A1Y5U2Z1"/>
<feature type="transmembrane region" description="Helical" evidence="1">
    <location>
        <begin position="64"/>
        <end position="86"/>
    </location>
</feature>
<reference evidence="2 3" key="1">
    <citation type="submission" date="2017-03" db="EMBL/GenBank/DDBJ databases">
        <authorList>
            <person name="Afonso C.L."/>
            <person name="Miller P.J."/>
            <person name="Scott M.A."/>
            <person name="Spackman E."/>
            <person name="Goraichik I."/>
            <person name="Dimitrov K.M."/>
            <person name="Suarez D.L."/>
            <person name="Swayne D.E."/>
        </authorList>
    </citation>
    <scope>NUCLEOTIDE SEQUENCE [LARGE SCALE GENOMIC DNA]</scope>
    <source>
        <strain evidence="2 3">CECT 7691</strain>
    </source>
</reference>
<organism evidence="2 3">
    <name type="scientific">Oceanibacterium hippocampi</name>
    <dbReference type="NCBI Taxonomy" id="745714"/>
    <lineage>
        <taxon>Bacteria</taxon>
        <taxon>Pseudomonadati</taxon>
        <taxon>Pseudomonadota</taxon>
        <taxon>Alphaproteobacteria</taxon>
        <taxon>Sneathiellales</taxon>
        <taxon>Sneathiellaceae</taxon>
        <taxon>Oceanibacterium</taxon>
    </lineage>
</organism>
<evidence type="ECO:0000313" key="2">
    <source>
        <dbReference type="EMBL" id="SLN75895.1"/>
    </source>
</evidence>
<feature type="transmembrane region" description="Helical" evidence="1">
    <location>
        <begin position="136"/>
        <end position="158"/>
    </location>
</feature>
<dbReference type="OrthoDB" id="118399at2"/>
<name>A0A1Y5U2Z1_9PROT</name>
<keyword evidence="1" id="KW-0812">Transmembrane</keyword>
<keyword evidence="3" id="KW-1185">Reference proteome</keyword>
<accession>A0A1Y5U2Z1</accession>
<evidence type="ECO:0000313" key="3">
    <source>
        <dbReference type="Proteomes" id="UP000193200"/>
    </source>
</evidence>
<evidence type="ECO:0000256" key="1">
    <source>
        <dbReference type="SAM" id="Phobius"/>
    </source>
</evidence>
<feature type="transmembrane region" description="Helical" evidence="1">
    <location>
        <begin position="22"/>
        <end position="43"/>
    </location>
</feature>
<dbReference type="AlphaFoldDB" id="A0A1Y5U2Z1"/>
<proteinExistence type="predicted"/>
<keyword evidence="1" id="KW-0472">Membrane</keyword>
<sequence length="160" mass="16665">MEALLAGLAETGFAGAVRQSRWLYAAVNTLHVAGIALLVGAIAPLDLRLMGCWRTVPGDMLYRVLAPVAAGGLTIAVIAGFLLFSTRAPEYAALWLFQAKIALIVTGAGSALALHRSVGRTLRRPGADAAPGMLRLAGLLSLLCWGGALVAGRMIAFVRD</sequence>
<dbReference type="RefSeq" id="WP_085885325.1">
    <property type="nucleotide sequence ID" value="NZ_FWFR01000004.1"/>
</dbReference>
<dbReference type="Proteomes" id="UP000193200">
    <property type="component" value="Unassembled WGS sequence"/>
</dbReference>
<feature type="transmembrane region" description="Helical" evidence="1">
    <location>
        <begin position="92"/>
        <end position="115"/>
    </location>
</feature>